<dbReference type="EMBL" id="FOVR01000001">
    <property type="protein sequence ID" value="SFN55519.1"/>
    <property type="molecule type" value="Genomic_DNA"/>
</dbReference>
<feature type="region of interest" description="Disordered" evidence="1">
    <location>
        <begin position="182"/>
        <end position="206"/>
    </location>
</feature>
<accession>A0A1I4ZZP8</accession>
<dbReference type="AlphaFoldDB" id="A0A1I4ZZP8"/>
<dbReference type="SUPFAM" id="SSF52172">
    <property type="entry name" value="CheY-like"/>
    <property type="match status" value="1"/>
</dbReference>
<evidence type="ECO:0000313" key="3">
    <source>
        <dbReference type="Proteomes" id="UP000199236"/>
    </source>
</evidence>
<dbReference type="Proteomes" id="UP000199236">
    <property type="component" value="Unassembled WGS sequence"/>
</dbReference>
<feature type="region of interest" description="Disordered" evidence="1">
    <location>
        <begin position="249"/>
        <end position="300"/>
    </location>
</feature>
<reference evidence="2 3" key="1">
    <citation type="submission" date="2016-10" db="EMBL/GenBank/DDBJ databases">
        <authorList>
            <person name="de Groot N.N."/>
        </authorList>
    </citation>
    <scope>NUCLEOTIDE SEQUENCE [LARGE SCALE GENOMIC DNA]</scope>
    <source>
        <strain evidence="2 3">CGMCC 1.9157</strain>
    </source>
</reference>
<feature type="region of interest" description="Disordered" evidence="1">
    <location>
        <begin position="215"/>
        <end position="234"/>
    </location>
</feature>
<feature type="compositionally biased region" description="Basic and acidic residues" evidence="1">
    <location>
        <begin position="253"/>
        <end position="275"/>
    </location>
</feature>
<feature type="compositionally biased region" description="Polar residues" evidence="1">
    <location>
        <begin position="224"/>
        <end position="234"/>
    </location>
</feature>
<keyword evidence="3" id="KW-1185">Reference proteome</keyword>
<organism evidence="2 3">
    <name type="scientific">Cohaesibacter marisflavi</name>
    <dbReference type="NCBI Taxonomy" id="655353"/>
    <lineage>
        <taxon>Bacteria</taxon>
        <taxon>Pseudomonadati</taxon>
        <taxon>Pseudomonadota</taxon>
        <taxon>Alphaproteobacteria</taxon>
        <taxon>Hyphomicrobiales</taxon>
        <taxon>Cohaesibacteraceae</taxon>
    </lineage>
</organism>
<evidence type="ECO:0000313" key="2">
    <source>
        <dbReference type="EMBL" id="SFN55519.1"/>
    </source>
</evidence>
<dbReference type="InterPro" id="IPR011006">
    <property type="entry name" value="CheY-like_superfamily"/>
</dbReference>
<dbReference type="STRING" id="655353.SAMN04488056_101285"/>
<sequence length="300" mass="32124">MSRRLIPVKSLSVMILAPRRHDRQLWADLLKNCGIEHPLSMSDIEQATSIVAAGQADIVFVDESYGPQHLAKMLIPARQVEFAGGRGVCLILCSKKATAQDVLNARKLGIASLVILPTSIDTVRKHLELAARYIPQTDEELGWTKPREKTPVPTLQSEAQPPKDAASAEALSKQFATKSGVSKSTALSDLDEAPTHIKGPSAKSVTAADLTATQAAMKDHSSRDASNSVSIRENGSTADLVSGFAENIANSEKQSHDEGSPEPRADHPDSFRSDGFDVDIPALTAPGRSGQSAEEEVVFL</sequence>
<name>A0A1I4ZZP8_9HYPH</name>
<proteinExistence type="predicted"/>
<protein>
    <submittedName>
        <fullName evidence="2">Uncharacterized protein</fullName>
    </submittedName>
</protein>
<feature type="region of interest" description="Disordered" evidence="1">
    <location>
        <begin position="141"/>
        <end position="167"/>
    </location>
</feature>
<gene>
    <name evidence="2" type="ORF">SAMN04488056_101285</name>
</gene>
<evidence type="ECO:0000256" key="1">
    <source>
        <dbReference type="SAM" id="MobiDB-lite"/>
    </source>
</evidence>